<name>A0AAI8VU22_9PEZI</name>
<dbReference type="InterPro" id="IPR051164">
    <property type="entry name" value="NmrA-like_oxidored"/>
</dbReference>
<keyword evidence="2" id="KW-0521">NADP</keyword>
<sequence>MPTYLITQATGQQGGWTITHLLAAGATVHALVRDPQKIPSTLQRPGVTLFEGDNEDSGAIFRAAQGCKGVFLNTYPSYTDVTSEGRQAQTILDACKKAGVEAVVAATALYTGNKELWGDDESMKLVGGYYTSKTSIEDAVHGAGLKAYTILRTGFVHSNYLLPAVHRNIPALPQTGELDHAFDDGVRLPHIDEHDFGKYAAAALLDPAKFDKQEIEMGNESLTIEEVRDIIARVSGRDVKVKKRTAAEIEEASTTVPAQRFHLWANIKDLSMDTQATVDKFGIPFTSLEVYLEREKSRLLECLPSPK</sequence>
<evidence type="ECO:0000259" key="4">
    <source>
        <dbReference type="Pfam" id="PF05368"/>
    </source>
</evidence>
<evidence type="ECO:0000256" key="1">
    <source>
        <dbReference type="ARBA" id="ARBA00006328"/>
    </source>
</evidence>
<dbReference type="PANTHER" id="PTHR42748">
    <property type="entry name" value="NITROGEN METABOLITE REPRESSION PROTEIN NMRA FAMILY MEMBER"/>
    <property type="match status" value="1"/>
</dbReference>
<dbReference type="InterPro" id="IPR036291">
    <property type="entry name" value="NAD(P)-bd_dom_sf"/>
</dbReference>
<comment type="caution">
    <text evidence="5">The sequence shown here is derived from an EMBL/GenBank/DDBJ whole genome shotgun (WGS) entry which is preliminary data.</text>
</comment>
<accession>A0AAI8VU22</accession>
<reference evidence="5" key="1">
    <citation type="submission" date="2023-10" db="EMBL/GenBank/DDBJ databases">
        <authorList>
            <person name="Hackl T."/>
        </authorList>
    </citation>
    <scope>NUCLEOTIDE SEQUENCE</scope>
</reference>
<dbReference type="EMBL" id="CAUWAG010000014">
    <property type="protein sequence ID" value="CAJ2510452.1"/>
    <property type="molecule type" value="Genomic_DNA"/>
</dbReference>
<dbReference type="Pfam" id="PF05368">
    <property type="entry name" value="NmrA"/>
    <property type="match status" value="1"/>
</dbReference>
<evidence type="ECO:0000256" key="3">
    <source>
        <dbReference type="ARBA" id="ARBA00023002"/>
    </source>
</evidence>
<feature type="domain" description="NmrA-like" evidence="4">
    <location>
        <begin position="5"/>
        <end position="243"/>
    </location>
</feature>
<organism evidence="5 6">
    <name type="scientific">Anthostomella pinea</name>
    <dbReference type="NCBI Taxonomy" id="933095"/>
    <lineage>
        <taxon>Eukaryota</taxon>
        <taxon>Fungi</taxon>
        <taxon>Dikarya</taxon>
        <taxon>Ascomycota</taxon>
        <taxon>Pezizomycotina</taxon>
        <taxon>Sordariomycetes</taxon>
        <taxon>Xylariomycetidae</taxon>
        <taxon>Xylariales</taxon>
        <taxon>Xylariaceae</taxon>
        <taxon>Anthostomella</taxon>
    </lineage>
</organism>
<evidence type="ECO:0000313" key="6">
    <source>
        <dbReference type="Proteomes" id="UP001295740"/>
    </source>
</evidence>
<gene>
    <name evidence="5" type="ORF">KHLLAP_LOCUS10920</name>
</gene>
<protein>
    <submittedName>
        <fullName evidence="5">Uu.00g051550.m01.CDS01</fullName>
    </submittedName>
</protein>
<evidence type="ECO:0000313" key="5">
    <source>
        <dbReference type="EMBL" id="CAJ2510452.1"/>
    </source>
</evidence>
<dbReference type="AlphaFoldDB" id="A0AAI8VU22"/>
<dbReference type="SUPFAM" id="SSF51735">
    <property type="entry name" value="NAD(P)-binding Rossmann-fold domains"/>
    <property type="match status" value="1"/>
</dbReference>
<dbReference type="InterPro" id="IPR008030">
    <property type="entry name" value="NmrA-like"/>
</dbReference>
<evidence type="ECO:0000256" key="2">
    <source>
        <dbReference type="ARBA" id="ARBA00022857"/>
    </source>
</evidence>
<keyword evidence="6" id="KW-1185">Reference proteome</keyword>
<keyword evidence="3" id="KW-0560">Oxidoreductase</keyword>
<proteinExistence type="inferred from homology"/>
<dbReference type="PANTHER" id="PTHR42748:SF30">
    <property type="entry name" value="NMRA-LIKE DOMAIN-CONTAINING PROTEIN"/>
    <property type="match status" value="1"/>
</dbReference>
<dbReference type="GO" id="GO:0016491">
    <property type="term" value="F:oxidoreductase activity"/>
    <property type="evidence" value="ECO:0007669"/>
    <property type="project" value="UniProtKB-KW"/>
</dbReference>
<dbReference type="GO" id="GO:0005634">
    <property type="term" value="C:nucleus"/>
    <property type="evidence" value="ECO:0007669"/>
    <property type="project" value="TreeGrafter"/>
</dbReference>
<dbReference type="Gene3D" id="3.40.50.720">
    <property type="entry name" value="NAD(P)-binding Rossmann-like Domain"/>
    <property type="match status" value="1"/>
</dbReference>
<dbReference type="Proteomes" id="UP001295740">
    <property type="component" value="Unassembled WGS sequence"/>
</dbReference>
<comment type="similarity">
    <text evidence="1">Belongs to the NmrA-type oxidoreductase family.</text>
</comment>